<protein>
    <submittedName>
        <fullName evidence="2">Uncharacterized protein</fullName>
    </submittedName>
</protein>
<dbReference type="AlphaFoldDB" id="B2TMU1"/>
<feature type="coiled-coil region" evidence="1">
    <location>
        <begin position="52"/>
        <end position="100"/>
    </location>
</feature>
<proteinExistence type="predicted"/>
<evidence type="ECO:0000256" key="1">
    <source>
        <dbReference type="SAM" id="Coils"/>
    </source>
</evidence>
<dbReference type="EMBL" id="CP001056">
    <property type="protein sequence ID" value="ACD24089.1"/>
    <property type="molecule type" value="Genomic_DNA"/>
</dbReference>
<dbReference type="HOGENOM" id="CLU_2141491_0_0_9"/>
<name>B2TMU1_CLOBB</name>
<evidence type="ECO:0000313" key="2">
    <source>
        <dbReference type="EMBL" id="ACD24089.1"/>
    </source>
</evidence>
<gene>
    <name evidence="2" type="ordered locus">CLL_A1895</name>
</gene>
<accession>B2TMU1</accession>
<sequence length="112" mass="13008">MKILTVYNSKGQLIFTQTNAIEQYSCLVEEVAENKEVIGVDLETNKFILTDRLATNEEKEQLKRELEAKNLELEKKNKELEIKNQNLENKELESLKLTDKVIELTAKNLINQ</sequence>
<reference evidence="2" key="1">
    <citation type="submission" date="2009-06" db="EMBL/GenBank/DDBJ databases">
        <authorList>
            <consortium name="US DOE Joint Genome Institute (JGI-PGF)"/>
            <person name="Lucas S."/>
            <person name="Copeland A."/>
            <person name="Lapidus A."/>
            <person name="Glavina del Rio T."/>
            <person name="Dalin E."/>
            <person name="Tice H."/>
            <person name="Bruce D."/>
            <person name="Goodwin L."/>
            <person name="Pitluck S."/>
            <person name="Kyrpides N."/>
            <person name="Mavromatis K."/>
            <person name="Ivanova N."/>
            <person name="Saunders E."/>
            <person name="Brettin T."/>
            <person name="Detter J.C."/>
            <person name="Han C."/>
            <person name="Larimer F."/>
            <person name="Land M."/>
            <person name="Hauser L."/>
            <person name="Markowitz V."/>
            <person name="Cheng J.-F."/>
            <person name="Hugenholtz P."/>
            <person name="Woyke T."/>
            <person name="Wu D."/>
            <person name="Gronow S."/>
            <person name="Klenk H.-P."/>
            <person name="Eisen J.A."/>
        </authorList>
    </citation>
    <scope>NUCLEOTIDE SEQUENCE</scope>
    <source>
        <strain evidence="2">Eklund 17B</strain>
    </source>
</reference>
<organism evidence="2">
    <name type="scientific">Clostridium botulinum (strain Eklund 17B / Type B)</name>
    <dbReference type="NCBI Taxonomy" id="935198"/>
    <lineage>
        <taxon>Bacteria</taxon>
        <taxon>Bacillati</taxon>
        <taxon>Bacillota</taxon>
        <taxon>Clostridia</taxon>
        <taxon>Eubacteriales</taxon>
        <taxon>Clostridiaceae</taxon>
        <taxon>Clostridium</taxon>
    </lineage>
</organism>
<dbReference type="PATRIC" id="fig|935198.13.peg.1845"/>
<reference evidence="2" key="2">
    <citation type="submission" date="2009-08" db="EMBL/GenBank/DDBJ databases">
        <authorList>
            <person name="Shrivastava S."/>
            <person name="Brinkac L.M."/>
            <person name="Dodson R.J."/>
            <person name="Harkins D.M."/>
            <person name="Durkin A.S."/>
            <person name="Sutton G."/>
        </authorList>
    </citation>
    <scope>NUCLEOTIDE SEQUENCE</scope>
    <source>
        <strain evidence="2">Eklund 17B</strain>
    </source>
</reference>
<dbReference type="KEGG" id="cbk:CLL_A1895"/>
<accession>U4PKT7</accession>
<keyword evidence="1" id="KW-0175">Coiled coil</keyword>